<proteinExistence type="inferred from homology"/>
<organism evidence="9 10">
    <name type="scientific">Erythroxylum novogranatense</name>
    <dbReference type="NCBI Taxonomy" id="1862640"/>
    <lineage>
        <taxon>Eukaryota</taxon>
        <taxon>Viridiplantae</taxon>
        <taxon>Streptophyta</taxon>
        <taxon>Embryophyta</taxon>
        <taxon>Tracheophyta</taxon>
        <taxon>Spermatophyta</taxon>
        <taxon>Magnoliopsida</taxon>
        <taxon>eudicotyledons</taxon>
        <taxon>Gunneridae</taxon>
        <taxon>Pentapetalae</taxon>
        <taxon>rosids</taxon>
        <taxon>fabids</taxon>
        <taxon>Malpighiales</taxon>
        <taxon>Erythroxylaceae</taxon>
        <taxon>Erythroxylum</taxon>
    </lineage>
</organism>
<name>A0AAV8TMM9_9ROSI</name>
<gene>
    <name evidence="9" type="ORF">K2173_017403</name>
</gene>
<evidence type="ECO:0000313" key="9">
    <source>
        <dbReference type="EMBL" id="KAJ8767359.1"/>
    </source>
</evidence>
<dbReference type="AlphaFoldDB" id="A0AAV8TMM9"/>
<evidence type="ECO:0000256" key="4">
    <source>
        <dbReference type="ARBA" id="ARBA00022692"/>
    </source>
</evidence>
<evidence type="ECO:0000256" key="1">
    <source>
        <dbReference type="ARBA" id="ARBA00004651"/>
    </source>
</evidence>
<comment type="similarity">
    <text evidence="2 7">Belongs to the Casparian strip membrane proteins (CASP) family.</text>
</comment>
<evidence type="ECO:0000256" key="2">
    <source>
        <dbReference type="ARBA" id="ARBA00007651"/>
    </source>
</evidence>
<dbReference type="GO" id="GO:0005886">
    <property type="term" value="C:plasma membrane"/>
    <property type="evidence" value="ECO:0007669"/>
    <property type="project" value="UniProtKB-SubCell"/>
</dbReference>
<dbReference type="InterPro" id="IPR006459">
    <property type="entry name" value="CASP/CASPL"/>
</dbReference>
<evidence type="ECO:0000256" key="3">
    <source>
        <dbReference type="ARBA" id="ARBA00022475"/>
    </source>
</evidence>
<feature type="transmembrane region" description="Helical" evidence="7">
    <location>
        <begin position="12"/>
        <end position="29"/>
    </location>
</feature>
<sequence>MKLGTPKVEGFLRLGSIVLLIMTACMVRLDSQKKFMLYLEREVTYKYLKALAALFLRLYPLPIKASAITYPLLASYKGNSKGSYSFLAWCSYLLDQLAVYITFATTTAALEHSILVLTGAEVFQWMSWCNKFTRYCFQIGGGLFAGYAACVLMALISVISANNLFRLYSP</sequence>
<feature type="transmembrane region" description="Helical" evidence="7">
    <location>
        <begin position="97"/>
        <end position="123"/>
    </location>
</feature>
<dbReference type="NCBIfam" id="TIGR01569">
    <property type="entry name" value="A_tha_TIGR01569"/>
    <property type="match status" value="1"/>
</dbReference>
<evidence type="ECO:0000259" key="8">
    <source>
        <dbReference type="Pfam" id="PF04535"/>
    </source>
</evidence>
<keyword evidence="3 7" id="KW-1003">Cell membrane</keyword>
<evidence type="ECO:0000256" key="6">
    <source>
        <dbReference type="ARBA" id="ARBA00023136"/>
    </source>
</evidence>
<dbReference type="Proteomes" id="UP001159364">
    <property type="component" value="Linkage Group LG04"/>
</dbReference>
<comment type="subunit">
    <text evidence="7">Homodimer and heterodimers.</text>
</comment>
<feature type="domain" description="Casparian strip membrane protein" evidence="8">
    <location>
        <begin position="7"/>
        <end position="152"/>
    </location>
</feature>
<reference evidence="9 10" key="1">
    <citation type="submission" date="2021-09" db="EMBL/GenBank/DDBJ databases">
        <title>Genomic insights and catalytic innovation underlie evolution of tropane alkaloids biosynthesis.</title>
        <authorList>
            <person name="Wang Y.-J."/>
            <person name="Tian T."/>
            <person name="Huang J.-P."/>
            <person name="Huang S.-X."/>
        </authorList>
    </citation>
    <scope>NUCLEOTIDE SEQUENCE [LARGE SCALE GENOMIC DNA]</scope>
    <source>
        <strain evidence="9">KIB-2018</strain>
        <tissue evidence="9">Leaf</tissue>
    </source>
</reference>
<keyword evidence="6 7" id="KW-0472">Membrane</keyword>
<feature type="transmembrane region" description="Helical" evidence="7">
    <location>
        <begin position="135"/>
        <end position="161"/>
    </location>
</feature>
<keyword evidence="10" id="KW-1185">Reference proteome</keyword>
<evidence type="ECO:0000256" key="7">
    <source>
        <dbReference type="RuleBase" id="RU361233"/>
    </source>
</evidence>
<comment type="subcellular location">
    <subcellularLocation>
        <location evidence="1 7">Cell membrane</location>
        <topology evidence="1 7">Multi-pass membrane protein</topology>
    </subcellularLocation>
</comment>
<protein>
    <recommendedName>
        <fullName evidence="7">CASP-like protein</fullName>
    </recommendedName>
</protein>
<accession>A0AAV8TMM9</accession>
<dbReference type="EMBL" id="JAIWQS010000004">
    <property type="protein sequence ID" value="KAJ8767359.1"/>
    <property type="molecule type" value="Genomic_DNA"/>
</dbReference>
<dbReference type="InterPro" id="IPR006702">
    <property type="entry name" value="CASP_dom"/>
</dbReference>
<feature type="transmembrane region" description="Helical" evidence="7">
    <location>
        <begin position="50"/>
        <end position="73"/>
    </location>
</feature>
<keyword evidence="5 7" id="KW-1133">Transmembrane helix</keyword>
<evidence type="ECO:0000256" key="5">
    <source>
        <dbReference type="ARBA" id="ARBA00022989"/>
    </source>
</evidence>
<evidence type="ECO:0000313" key="10">
    <source>
        <dbReference type="Proteomes" id="UP001159364"/>
    </source>
</evidence>
<comment type="caution">
    <text evidence="9">The sequence shown here is derived from an EMBL/GenBank/DDBJ whole genome shotgun (WGS) entry which is preliminary data.</text>
</comment>
<dbReference type="PROSITE" id="PS51257">
    <property type="entry name" value="PROKAR_LIPOPROTEIN"/>
    <property type="match status" value="1"/>
</dbReference>
<keyword evidence="4 7" id="KW-0812">Transmembrane</keyword>
<dbReference type="Pfam" id="PF04535">
    <property type="entry name" value="CASP_dom"/>
    <property type="match status" value="1"/>
</dbReference>